<dbReference type="EMBL" id="CAJJDM010000009">
    <property type="protein sequence ID" value="CAD8047670.1"/>
    <property type="molecule type" value="Genomic_DNA"/>
</dbReference>
<dbReference type="GO" id="GO:0003723">
    <property type="term" value="F:RNA binding"/>
    <property type="evidence" value="ECO:0007669"/>
    <property type="project" value="TreeGrafter"/>
</dbReference>
<dbReference type="Pfam" id="PF24805">
    <property type="entry name" value="EIF3I"/>
    <property type="match status" value="1"/>
</dbReference>
<protein>
    <recommendedName>
        <fullName evidence="7">Eukaryotic translation initiation factor 3 subunit I</fullName>
    </recommendedName>
</protein>
<evidence type="ECO:0008006" key="7">
    <source>
        <dbReference type="Google" id="ProtNLM"/>
    </source>
</evidence>
<dbReference type="PROSITE" id="PS50082">
    <property type="entry name" value="WD_REPEATS_2"/>
    <property type="match status" value="1"/>
</dbReference>
<dbReference type="InterPro" id="IPR001680">
    <property type="entry name" value="WD40_rpt"/>
</dbReference>
<evidence type="ECO:0000256" key="2">
    <source>
        <dbReference type="ARBA" id="ARBA00022574"/>
    </source>
</evidence>
<keyword evidence="2 4" id="KW-0853">WD repeat</keyword>
<reference evidence="5" key="1">
    <citation type="submission" date="2021-01" db="EMBL/GenBank/DDBJ databases">
        <authorList>
            <consortium name="Genoscope - CEA"/>
            <person name="William W."/>
        </authorList>
    </citation>
    <scope>NUCLEOTIDE SEQUENCE</scope>
</reference>
<evidence type="ECO:0000313" key="5">
    <source>
        <dbReference type="EMBL" id="CAD8047670.1"/>
    </source>
</evidence>
<dbReference type="GO" id="GO:0003743">
    <property type="term" value="F:translation initiation factor activity"/>
    <property type="evidence" value="ECO:0007669"/>
    <property type="project" value="InterPro"/>
</dbReference>
<dbReference type="GO" id="GO:0002183">
    <property type="term" value="P:cytoplasmic translational initiation"/>
    <property type="evidence" value="ECO:0007669"/>
    <property type="project" value="TreeGrafter"/>
</dbReference>
<feature type="repeat" description="WD" evidence="4">
    <location>
        <begin position="6"/>
        <end position="47"/>
    </location>
</feature>
<evidence type="ECO:0000256" key="3">
    <source>
        <dbReference type="ARBA" id="ARBA00022737"/>
    </source>
</evidence>
<dbReference type="SMART" id="SM00320">
    <property type="entry name" value="WD40"/>
    <property type="match status" value="4"/>
</dbReference>
<keyword evidence="1" id="KW-0963">Cytoplasm</keyword>
<evidence type="ECO:0000256" key="1">
    <source>
        <dbReference type="ARBA" id="ARBA00022490"/>
    </source>
</evidence>
<dbReference type="InterPro" id="IPR027525">
    <property type="entry name" value="eIF3i"/>
</dbReference>
<name>A0A8S1K468_PARPR</name>
<evidence type="ECO:0000313" key="6">
    <source>
        <dbReference type="Proteomes" id="UP000688137"/>
    </source>
</evidence>
<dbReference type="PANTHER" id="PTHR19877:SF1">
    <property type="entry name" value="EUKARYOTIC TRANSLATION INITIATION FACTOR 3 SUBUNIT I"/>
    <property type="match status" value="1"/>
</dbReference>
<dbReference type="Proteomes" id="UP000688137">
    <property type="component" value="Unassembled WGS sequence"/>
</dbReference>
<dbReference type="GO" id="GO:0071541">
    <property type="term" value="C:eukaryotic translation initiation factor 3 complex, eIF3m"/>
    <property type="evidence" value="ECO:0007669"/>
    <property type="project" value="TreeGrafter"/>
</dbReference>
<dbReference type="OMA" id="RYFKYEV"/>
<keyword evidence="6" id="KW-1185">Reference proteome</keyword>
<sequence length="340" mass="38277">MRPFHVRGTDRAIMTVKINYDGDLFFTASQDGGINCWLTETGERLGNYKASGAVKTLDLTDNSELLVSGSLEGSVDFFQINGGKSLGKLTADMRKAKWVEFSFGDENLIIVYQPMTSTINYETRILKVQEILDKIKLRQTQDVLEITDTLVTPDKFKTTQASWGYLNQSIIMASTEGELLLLSYPQKEEIRRVQVHDGEIKQFAFAKDFSILATAANDGCKIFDPATLQLLRYFKYEVPMNAVAISPLFNTEQKPKPHLIVAGGIPARETARTKFQGFDIHICNVIYEEEVGKLLNPNQIGPINALAFFPDGKGFITGEEGGYSRVYKFDQTYWENDLFK</sequence>
<organism evidence="5 6">
    <name type="scientific">Paramecium primaurelia</name>
    <dbReference type="NCBI Taxonomy" id="5886"/>
    <lineage>
        <taxon>Eukaryota</taxon>
        <taxon>Sar</taxon>
        <taxon>Alveolata</taxon>
        <taxon>Ciliophora</taxon>
        <taxon>Intramacronucleata</taxon>
        <taxon>Oligohymenophorea</taxon>
        <taxon>Peniculida</taxon>
        <taxon>Parameciidae</taxon>
        <taxon>Paramecium</taxon>
    </lineage>
</organism>
<evidence type="ECO:0000256" key="4">
    <source>
        <dbReference type="PROSITE-ProRule" id="PRU00221"/>
    </source>
</evidence>
<gene>
    <name evidence="5" type="ORF">PPRIM_AZ9-3.1.T0120010</name>
</gene>
<proteinExistence type="predicted"/>
<comment type="caution">
    <text evidence="5">The sequence shown here is derived from an EMBL/GenBank/DDBJ whole genome shotgun (WGS) entry which is preliminary data.</text>
</comment>
<keyword evidence="3" id="KW-0677">Repeat</keyword>
<dbReference type="PANTHER" id="PTHR19877">
    <property type="entry name" value="EUKARYOTIC TRANSLATION INITIATION FACTOR 3 SUBUNIT I"/>
    <property type="match status" value="1"/>
</dbReference>
<dbReference type="AlphaFoldDB" id="A0A8S1K468"/>
<accession>A0A8S1K468</accession>